<reference evidence="8 9" key="1">
    <citation type="journal article" date="2012" name="BMC Genomics">
        <title>Sequencing the genome of Marssonina brunnea reveals fungus-poplar co-evolution.</title>
        <authorList>
            <person name="Zhu S."/>
            <person name="Cao Y.-Z."/>
            <person name="Jiang C."/>
            <person name="Tan B.-Y."/>
            <person name="Wang Z."/>
            <person name="Feng S."/>
            <person name="Zhang L."/>
            <person name="Su X.-H."/>
            <person name="Brejova B."/>
            <person name="Vinar T."/>
            <person name="Xu M."/>
            <person name="Wang M.-X."/>
            <person name="Zhang S.-G."/>
            <person name="Huang M.-R."/>
            <person name="Wu R."/>
            <person name="Zhou Y."/>
        </authorList>
    </citation>
    <scope>NUCLEOTIDE SEQUENCE [LARGE SCALE GENOMIC DNA]</scope>
    <source>
        <strain evidence="8 9">MB_m1</strain>
    </source>
</reference>
<dbReference type="InterPro" id="IPR000340">
    <property type="entry name" value="Dual-sp_phosphatase_cat-dom"/>
</dbReference>
<dbReference type="GO" id="GO:0005634">
    <property type="term" value="C:nucleus"/>
    <property type="evidence" value="ECO:0007669"/>
    <property type="project" value="TreeGrafter"/>
</dbReference>
<dbReference type="EC" id="3.1.3.48" evidence="2"/>
<feature type="domain" description="Tyrosine-protein phosphatase" evidence="6">
    <location>
        <begin position="161"/>
        <end position="310"/>
    </location>
</feature>
<comment type="similarity">
    <text evidence="1">Belongs to the protein-tyrosine phosphatase family. Non-receptor class dual specificity subfamily.</text>
</comment>
<dbReference type="SMART" id="SM00195">
    <property type="entry name" value="DSPc"/>
    <property type="match status" value="1"/>
</dbReference>
<dbReference type="HOGENOM" id="CLU_023312_0_0_1"/>
<keyword evidence="3" id="KW-0378">Hydrolase</keyword>
<evidence type="ECO:0000313" key="9">
    <source>
        <dbReference type="Proteomes" id="UP000006753"/>
    </source>
</evidence>
<dbReference type="GeneID" id="18763965"/>
<dbReference type="OrthoDB" id="2017893at2759"/>
<dbReference type="GO" id="GO:0008138">
    <property type="term" value="F:protein tyrosine/serine/threonine phosphatase activity"/>
    <property type="evidence" value="ECO:0007669"/>
    <property type="project" value="TreeGrafter"/>
</dbReference>
<feature type="domain" description="Tyrosine specific protein phosphatases" evidence="7">
    <location>
        <begin position="228"/>
        <end position="289"/>
    </location>
</feature>
<dbReference type="Proteomes" id="UP000006753">
    <property type="component" value="Unassembled WGS sequence"/>
</dbReference>
<dbReference type="AlphaFoldDB" id="K1XMX7"/>
<gene>
    <name evidence="8" type="ORF">MBM_08030</name>
</gene>
<dbReference type="PROSITE" id="PS50054">
    <property type="entry name" value="TYR_PHOSPHATASE_DUAL"/>
    <property type="match status" value="1"/>
</dbReference>
<evidence type="ECO:0000259" key="6">
    <source>
        <dbReference type="PROSITE" id="PS50054"/>
    </source>
</evidence>
<name>K1XMX7_MARBU</name>
<dbReference type="Gene3D" id="3.90.190.10">
    <property type="entry name" value="Protein tyrosine phosphatase superfamily"/>
    <property type="match status" value="1"/>
</dbReference>
<dbReference type="PANTHER" id="PTHR45848">
    <property type="entry name" value="DUAL SPECIFICITY PROTEIN PHOSPHATASE 12 FAMILY MEMBER"/>
    <property type="match status" value="1"/>
</dbReference>
<evidence type="ECO:0000256" key="4">
    <source>
        <dbReference type="ARBA" id="ARBA00022912"/>
    </source>
</evidence>
<keyword evidence="4" id="KW-0904">Protein phosphatase</keyword>
<dbReference type="KEGG" id="mbe:MBM_08030"/>
<evidence type="ECO:0000256" key="3">
    <source>
        <dbReference type="ARBA" id="ARBA00022801"/>
    </source>
</evidence>
<dbReference type="PANTHER" id="PTHR45848:SF4">
    <property type="entry name" value="DUAL SPECIFICITY PROTEIN PHOSPHATASE 12"/>
    <property type="match status" value="1"/>
</dbReference>
<evidence type="ECO:0000256" key="2">
    <source>
        <dbReference type="ARBA" id="ARBA00013064"/>
    </source>
</evidence>
<feature type="region of interest" description="Disordered" evidence="5">
    <location>
        <begin position="376"/>
        <end position="396"/>
    </location>
</feature>
<organism evidence="8 9">
    <name type="scientific">Marssonina brunnea f. sp. multigermtubi (strain MB_m1)</name>
    <name type="common">Marssonina leaf spot fungus</name>
    <dbReference type="NCBI Taxonomy" id="1072389"/>
    <lineage>
        <taxon>Eukaryota</taxon>
        <taxon>Fungi</taxon>
        <taxon>Dikarya</taxon>
        <taxon>Ascomycota</taxon>
        <taxon>Pezizomycotina</taxon>
        <taxon>Leotiomycetes</taxon>
        <taxon>Helotiales</taxon>
        <taxon>Drepanopezizaceae</taxon>
        <taxon>Drepanopeziza</taxon>
    </lineage>
</organism>
<dbReference type="InterPro" id="IPR029021">
    <property type="entry name" value="Prot-tyrosine_phosphatase-like"/>
</dbReference>
<dbReference type="Pfam" id="PF00782">
    <property type="entry name" value="DSPc"/>
    <property type="match status" value="1"/>
</dbReference>
<dbReference type="InParanoid" id="K1XMX7"/>
<dbReference type="EMBL" id="JH921448">
    <property type="protein sequence ID" value="EKD13829.1"/>
    <property type="molecule type" value="Genomic_DNA"/>
</dbReference>
<evidence type="ECO:0000256" key="1">
    <source>
        <dbReference type="ARBA" id="ARBA00008601"/>
    </source>
</evidence>
<feature type="region of interest" description="Disordered" evidence="5">
    <location>
        <begin position="1"/>
        <end position="26"/>
    </location>
</feature>
<proteinExistence type="inferred from homology"/>
<dbReference type="STRING" id="1072389.K1XMX7"/>
<evidence type="ECO:0000259" key="7">
    <source>
        <dbReference type="PROSITE" id="PS50056"/>
    </source>
</evidence>
<dbReference type="eggNOG" id="KOG1716">
    <property type="taxonomic scope" value="Eukaryota"/>
</dbReference>
<dbReference type="InterPro" id="IPR020422">
    <property type="entry name" value="TYR_PHOSPHATASE_DUAL_dom"/>
</dbReference>
<keyword evidence="9" id="KW-1185">Reference proteome</keyword>
<dbReference type="GO" id="GO:0004725">
    <property type="term" value="F:protein tyrosine phosphatase activity"/>
    <property type="evidence" value="ECO:0007669"/>
    <property type="project" value="UniProtKB-EC"/>
</dbReference>
<sequence length="516" mass="57866">MNGPPLNLRSPKTGKATLGSSRPRKQETVIGSSPIHIVNSTSRSEVILAHVDLFFRRPTDLGLESLGLQSFNTWKPVYFPDHLEQAPLRRPVAFLRIVGKPRPAAESESKRADRPREIATRHQGAFFRHQKWISIARLGRDHTDDKQSLGCRPSPSNMALSRVPGDDELYVGGIFTLRRRDALEKTGITHIVSVLRYDFKDFQDWEKYEQLSIEVDDVDDENLLVEFEKTGRFIDDALESEKDGKKGAVLIHCAMGKSRSVTITIAYLLRKYPHHTVKSALELIRESRPIAEPNDGFMAQLQLYKEMKCPRDIEAHPKYQRWLYDQEVGLALAAGMAPERVRFRDEEEQVESTGGKEVELRCRKCRRTLATTPYLVDHLPTPQKSPPSAAEGPISSLIPSLPPAPLHSACTHHFLHPVSWMRPALEMGLLSGRLECPNPKCAGQLGRYAWQGMRCSCGVWVCPAFSLQKGRVDEVTTKAETGRGQASKPGTVGGEERGRAAHGIRLPPGMRDKENL</sequence>
<dbReference type="FunCoup" id="K1XMX7">
    <property type="interactions" value="727"/>
</dbReference>
<protein>
    <recommendedName>
        <fullName evidence="2">protein-tyrosine-phosphatase</fullName>
        <ecNumber evidence="2">3.1.3.48</ecNumber>
    </recommendedName>
</protein>
<dbReference type="InterPro" id="IPR000387">
    <property type="entry name" value="Tyr_Pase_dom"/>
</dbReference>
<dbReference type="SUPFAM" id="SSF52799">
    <property type="entry name" value="(Phosphotyrosine protein) phosphatases II"/>
    <property type="match status" value="1"/>
</dbReference>
<accession>K1XMX7</accession>
<evidence type="ECO:0000256" key="5">
    <source>
        <dbReference type="SAM" id="MobiDB-lite"/>
    </source>
</evidence>
<dbReference type="CDD" id="cd14518">
    <property type="entry name" value="DSP_fungal_YVH1"/>
    <property type="match status" value="1"/>
</dbReference>
<feature type="region of interest" description="Disordered" evidence="5">
    <location>
        <begin position="476"/>
        <end position="516"/>
    </location>
</feature>
<evidence type="ECO:0000313" key="8">
    <source>
        <dbReference type="EMBL" id="EKD13829.1"/>
    </source>
</evidence>
<dbReference type="PROSITE" id="PS50056">
    <property type="entry name" value="TYR_PHOSPHATASE_2"/>
    <property type="match status" value="1"/>
</dbReference>